<dbReference type="EMBL" id="BAABHO010000004">
    <property type="protein sequence ID" value="GAA4776951.1"/>
    <property type="molecule type" value="Genomic_DNA"/>
</dbReference>
<proteinExistence type="predicted"/>
<comment type="caution">
    <text evidence="7">The sequence shown here is derived from an EMBL/GenBank/DDBJ whole genome shotgun (WGS) entry which is preliminary data.</text>
</comment>
<dbReference type="NCBIfam" id="TIGR02454">
    <property type="entry name" value="ECF_T_CbiQ"/>
    <property type="match status" value="1"/>
</dbReference>
<keyword evidence="2" id="KW-1003">Cell membrane</keyword>
<dbReference type="PANTHER" id="PTHR34857">
    <property type="entry name" value="SLL0384 PROTEIN"/>
    <property type="match status" value="1"/>
</dbReference>
<dbReference type="InterPro" id="IPR012809">
    <property type="entry name" value="ECF_CbiQ"/>
</dbReference>
<keyword evidence="4 6" id="KW-1133">Transmembrane helix</keyword>
<dbReference type="InterPro" id="IPR003339">
    <property type="entry name" value="ABC/ECF_trnsptr_transmembrane"/>
</dbReference>
<keyword evidence="8" id="KW-1185">Reference proteome</keyword>
<name>A0ABP9A9Z1_9PSEU</name>
<evidence type="ECO:0000313" key="7">
    <source>
        <dbReference type="EMBL" id="GAA4776951.1"/>
    </source>
</evidence>
<dbReference type="Proteomes" id="UP001500928">
    <property type="component" value="Unassembled WGS sequence"/>
</dbReference>
<evidence type="ECO:0000256" key="3">
    <source>
        <dbReference type="ARBA" id="ARBA00022692"/>
    </source>
</evidence>
<feature type="transmembrane region" description="Helical" evidence="6">
    <location>
        <begin position="230"/>
        <end position="253"/>
    </location>
</feature>
<keyword evidence="3 6" id="KW-0812">Transmembrane</keyword>
<organism evidence="7 8">
    <name type="scientific">Actinomycetospora chlora</name>
    <dbReference type="NCBI Taxonomy" id="663608"/>
    <lineage>
        <taxon>Bacteria</taxon>
        <taxon>Bacillati</taxon>
        <taxon>Actinomycetota</taxon>
        <taxon>Actinomycetes</taxon>
        <taxon>Pseudonocardiales</taxon>
        <taxon>Pseudonocardiaceae</taxon>
        <taxon>Actinomycetospora</taxon>
    </lineage>
</organism>
<evidence type="ECO:0000256" key="2">
    <source>
        <dbReference type="ARBA" id="ARBA00022475"/>
    </source>
</evidence>
<evidence type="ECO:0000256" key="6">
    <source>
        <dbReference type="SAM" id="Phobius"/>
    </source>
</evidence>
<evidence type="ECO:0000256" key="5">
    <source>
        <dbReference type="ARBA" id="ARBA00023136"/>
    </source>
</evidence>
<sequence>MGAGHAHALHRPGDSVVHRLPAHVKIVVAFVMVLAVVATPRDAFAVFGLHFLLLVGIWVAARIPPGWLAARALIEAPFVVLAVLLPFFAAGPRTEWCGMSLSVDGLLAGWNILVKGTLGVLVSVTLAATTPLRDLVSGLSRLRVPSMVCVIATLMLRYLEVIGAEARRMRLARLSRGHDPRFVWQLGATVRSVGALFLRSYERGERVHLAMLSRGYTGTMPAFTTAPASAVTWSVALLPAVAGVLLAASAYWAW</sequence>
<feature type="transmembrane region" description="Helical" evidence="6">
    <location>
        <begin position="44"/>
        <end position="61"/>
    </location>
</feature>
<evidence type="ECO:0000256" key="1">
    <source>
        <dbReference type="ARBA" id="ARBA00004651"/>
    </source>
</evidence>
<reference evidence="8" key="1">
    <citation type="journal article" date="2019" name="Int. J. Syst. Evol. Microbiol.">
        <title>The Global Catalogue of Microorganisms (GCM) 10K type strain sequencing project: providing services to taxonomists for standard genome sequencing and annotation.</title>
        <authorList>
            <consortium name="The Broad Institute Genomics Platform"/>
            <consortium name="The Broad Institute Genome Sequencing Center for Infectious Disease"/>
            <person name="Wu L."/>
            <person name="Ma J."/>
        </authorList>
    </citation>
    <scope>NUCLEOTIDE SEQUENCE [LARGE SCALE GENOMIC DNA]</scope>
    <source>
        <strain evidence="8">JCM 17979</strain>
    </source>
</reference>
<dbReference type="CDD" id="cd16914">
    <property type="entry name" value="EcfT"/>
    <property type="match status" value="1"/>
</dbReference>
<keyword evidence="5 6" id="KW-0472">Membrane</keyword>
<dbReference type="Pfam" id="PF02361">
    <property type="entry name" value="CbiQ"/>
    <property type="match status" value="1"/>
</dbReference>
<comment type="subcellular location">
    <subcellularLocation>
        <location evidence="1">Cell membrane</location>
        <topology evidence="1">Multi-pass membrane protein</topology>
    </subcellularLocation>
</comment>
<evidence type="ECO:0000256" key="4">
    <source>
        <dbReference type="ARBA" id="ARBA00022989"/>
    </source>
</evidence>
<feature type="transmembrane region" description="Helical" evidence="6">
    <location>
        <begin position="67"/>
        <end position="91"/>
    </location>
</feature>
<protein>
    <submittedName>
        <fullName evidence="7">Cobalt ECF transporter T component CbiQ</fullName>
    </submittedName>
</protein>
<dbReference type="PANTHER" id="PTHR34857:SF2">
    <property type="entry name" value="SLL0384 PROTEIN"/>
    <property type="match status" value="1"/>
</dbReference>
<gene>
    <name evidence="7" type="primary">cbiQ</name>
    <name evidence="7" type="ORF">GCM10023200_07100</name>
</gene>
<feature type="transmembrane region" description="Helical" evidence="6">
    <location>
        <begin position="20"/>
        <end position="37"/>
    </location>
</feature>
<feature type="transmembrane region" description="Helical" evidence="6">
    <location>
        <begin position="112"/>
        <end position="132"/>
    </location>
</feature>
<evidence type="ECO:0000313" key="8">
    <source>
        <dbReference type="Proteomes" id="UP001500928"/>
    </source>
</evidence>
<dbReference type="RefSeq" id="WP_345411032.1">
    <property type="nucleotide sequence ID" value="NZ_BAABHO010000004.1"/>
</dbReference>
<feature type="transmembrane region" description="Helical" evidence="6">
    <location>
        <begin position="144"/>
        <end position="161"/>
    </location>
</feature>
<accession>A0ABP9A9Z1</accession>
<dbReference type="InterPro" id="IPR051611">
    <property type="entry name" value="ECF_transporter_component"/>
</dbReference>